<gene>
    <name evidence="2" type="ORF">Pmar_PMAR013966</name>
</gene>
<keyword evidence="3" id="KW-1185">Reference proteome</keyword>
<dbReference type="OrthoDB" id="545910at2759"/>
<dbReference type="Gene3D" id="2.60.120.590">
    <property type="entry name" value="Alpha-ketoglutarate-dependent dioxygenase AlkB-like"/>
    <property type="match status" value="1"/>
</dbReference>
<accession>C5LGE6</accession>
<reference evidence="2 3" key="1">
    <citation type="submission" date="2008-07" db="EMBL/GenBank/DDBJ databases">
        <authorList>
            <person name="El-Sayed N."/>
            <person name="Caler E."/>
            <person name="Inman J."/>
            <person name="Amedeo P."/>
            <person name="Hass B."/>
            <person name="Wortman J."/>
        </authorList>
    </citation>
    <scope>NUCLEOTIDE SEQUENCE [LARGE SCALE GENOMIC DNA]</scope>
    <source>
        <strain evidence="3">ATCC 50983 / TXsc</strain>
    </source>
</reference>
<dbReference type="EMBL" id="GG681826">
    <property type="protein sequence ID" value="EER04193.1"/>
    <property type="molecule type" value="Genomic_DNA"/>
</dbReference>
<name>C5LGE6_PERM5</name>
<dbReference type="GeneID" id="9045601"/>
<dbReference type="GO" id="GO:0051213">
    <property type="term" value="F:dioxygenase activity"/>
    <property type="evidence" value="ECO:0007669"/>
    <property type="project" value="InterPro"/>
</dbReference>
<sequence>MLMSEQHVCWNTVSYGRDIVQFSSPKGMRSDTAYHVRLENGSVVIMAGDTQKNYLHQITKENYISKHYPRVSLTFRVHKTYLEK</sequence>
<dbReference type="InterPro" id="IPR027450">
    <property type="entry name" value="AlkB-like"/>
</dbReference>
<dbReference type="Proteomes" id="UP000007800">
    <property type="component" value="Unassembled WGS sequence"/>
</dbReference>
<dbReference type="PANTHER" id="PTHR31212:SF4">
    <property type="entry name" value="ALPHA-KETOGLUTARATE-DEPENDENT DIOXYGENASE ALKB HOMOLOG 3"/>
    <property type="match status" value="1"/>
</dbReference>
<evidence type="ECO:0000313" key="3">
    <source>
        <dbReference type="Proteomes" id="UP000007800"/>
    </source>
</evidence>
<evidence type="ECO:0000259" key="1">
    <source>
        <dbReference type="Pfam" id="PF13532"/>
    </source>
</evidence>
<dbReference type="InterPro" id="IPR032854">
    <property type="entry name" value="ALKBH3"/>
</dbReference>
<dbReference type="InterPro" id="IPR037151">
    <property type="entry name" value="AlkB-like_sf"/>
</dbReference>
<dbReference type="Pfam" id="PF13532">
    <property type="entry name" value="2OG-FeII_Oxy_2"/>
    <property type="match status" value="1"/>
</dbReference>
<dbReference type="AlphaFoldDB" id="C5LGE6"/>
<evidence type="ECO:0000313" key="2">
    <source>
        <dbReference type="EMBL" id="EER04193.1"/>
    </source>
</evidence>
<dbReference type="SUPFAM" id="SSF51197">
    <property type="entry name" value="Clavaminate synthase-like"/>
    <property type="match status" value="1"/>
</dbReference>
<organism evidence="3">
    <name type="scientific">Perkinsus marinus (strain ATCC 50983 / TXsc)</name>
    <dbReference type="NCBI Taxonomy" id="423536"/>
    <lineage>
        <taxon>Eukaryota</taxon>
        <taxon>Sar</taxon>
        <taxon>Alveolata</taxon>
        <taxon>Perkinsozoa</taxon>
        <taxon>Perkinsea</taxon>
        <taxon>Perkinsida</taxon>
        <taxon>Perkinsidae</taxon>
        <taxon>Perkinsus</taxon>
    </lineage>
</organism>
<dbReference type="PANTHER" id="PTHR31212">
    <property type="entry name" value="ALPHA-KETOGLUTARATE-DEPENDENT DIOXYGENASE ALKB HOMOLOG 3"/>
    <property type="match status" value="1"/>
</dbReference>
<protein>
    <recommendedName>
        <fullName evidence="1">Alpha-ketoglutarate-dependent dioxygenase AlkB-like domain-containing protein</fullName>
    </recommendedName>
</protein>
<proteinExistence type="predicted"/>
<dbReference type="InParanoid" id="C5LGE6"/>
<dbReference type="GO" id="GO:0006307">
    <property type="term" value="P:DNA alkylation repair"/>
    <property type="evidence" value="ECO:0007669"/>
    <property type="project" value="InterPro"/>
</dbReference>
<dbReference type="RefSeq" id="XP_002772377.1">
    <property type="nucleotide sequence ID" value="XM_002772331.1"/>
</dbReference>
<feature type="domain" description="Alpha-ketoglutarate-dependent dioxygenase AlkB-like" evidence="1">
    <location>
        <begin position="28"/>
        <end position="76"/>
    </location>
</feature>